<dbReference type="InterPro" id="IPR047817">
    <property type="entry name" value="ABC2_TM_bact-type"/>
</dbReference>
<dbReference type="EMBL" id="CP073767">
    <property type="protein sequence ID" value="UWZ59075.1"/>
    <property type="molecule type" value="Genomic_DNA"/>
</dbReference>
<dbReference type="OrthoDB" id="9778589at2"/>
<protein>
    <recommendedName>
        <fullName evidence="6">Transport permease protein</fullName>
    </recommendedName>
</protein>
<dbReference type="PRINTS" id="PR00164">
    <property type="entry name" value="ABC2TRNSPORT"/>
</dbReference>
<keyword evidence="4 6" id="KW-0472">Membrane</keyword>
<keyword evidence="3 6" id="KW-1133">Transmembrane helix</keyword>
<dbReference type="Proteomes" id="UP001058003">
    <property type="component" value="Chromosome"/>
</dbReference>
<accession>A0A9Q9ISD9</accession>
<evidence type="ECO:0000256" key="5">
    <source>
        <dbReference type="ARBA" id="ARBA00023251"/>
    </source>
</evidence>
<evidence type="ECO:0000256" key="6">
    <source>
        <dbReference type="RuleBase" id="RU361157"/>
    </source>
</evidence>
<dbReference type="AlphaFoldDB" id="A0A9Q9ISD9"/>
<keyword evidence="2 6" id="KW-0812">Transmembrane</keyword>
<name>A0A9Q9ISD9_9ACTN</name>
<reference evidence="8" key="1">
    <citation type="submission" date="2021-04" db="EMBL/GenBank/DDBJ databases">
        <title>Dactylosporangium aurantiacum NRRL B-8018 full assembly.</title>
        <authorList>
            <person name="Hartkoorn R.C."/>
            <person name="Beaudoing E."/>
            <person name="Hot D."/>
        </authorList>
    </citation>
    <scope>NUCLEOTIDE SEQUENCE</scope>
    <source>
        <strain evidence="8">NRRL B-8018</strain>
    </source>
</reference>
<dbReference type="GO" id="GO:0140359">
    <property type="term" value="F:ABC-type transporter activity"/>
    <property type="evidence" value="ECO:0007669"/>
    <property type="project" value="InterPro"/>
</dbReference>
<feature type="transmembrane region" description="Helical" evidence="6">
    <location>
        <begin position="232"/>
        <end position="250"/>
    </location>
</feature>
<dbReference type="PIRSF" id="PIRSF006648">
    <property type="entry name" value="DrrB"/>
    <property type="match status" value="1"/>
</dbReference>
<dbReference type="GO" id="GO:0043190">
    <property type="term" value="C:ATP-binding cassette (ABC) transporter complex"/>
    <property type="evidence" value="ECO:0007669"/>
    <property type="project" value="InterPro"/>
</dbReference>
<feature type="transmembrane region" description="Helical" evidence="6">
    <location>
        <begin position="65"/>
        <end position="88"/>
    </location>
</feature>
<feature type="transmembrane region" description="Helical" evidence="6">
    <location>
        <begin position="109"/>
        <end position="139"/>
    </location>
</feature>
<comment type="subcellular location">
    <subcellularLocation>
        <location evidence="6">Cell membrane</location>
        <topology evidence="6">Multi-pass membrane protein</topology>
    </subcellularLocation>
    <subcellularLocation>
        <location evidence="1">Membrane</location>
        <topology evidence="1">Multi-pass membrane protein</topology>
    </subcellularLocation>
</comment>
<organism evidence="8 9">
    <name type="scientific">Dactylosporangium aurantiacum</name>
    <dbReference type="NCBI Taxonomy" id="35754"/>
    <lineage>
        <taxon>Bacteria</taxon>
        <taxon>Bacillati</taxon>
        <taxon>Actinomycetota</taxon>
        <taxon>Actinomycetes</taxon>
        <taxon>Micromonosporales</taxon>
        <taxon>Micromonosporaceae</taxon>
        <taxon>Dactylosporangium</taxon>
    </lineage>
</organism>
<dbReference type="PANTHER" id="PTHR43229">
    <property type="entry name" value="NODULATION PROTEIN J"/>
    <property type="match status" value="1"/>
</dbReference>
<evidence type="ECO:0000259" key="7">
    <source>
        <dbReference type="PROSITE" id="PS51012"/>
    </source>
</evidence>
<keyword evidence="9" id="KW-1185">Reference proteome</keyword>
<feature type="transmembrane region" description="Helical" evidence="6">
    <location>
        <begin position="145"/>
        <end position="166"/>
    </location>
</feature>
<comment type="similarity">
    <text evidence="6">Belongs to the ABC-2 integral membrane protein family.</text>
</comment>
<proteinExistence type="inferred from homology"/>
<feature type="transmembrane region" description="Helical" evidence="6">
    <location>
        <begin position="25"/>
        <end position="45"/>
    </location>
</feature>
<dbReference type="KEGG" id="daur:Daura_24690"/>
<dbReference type="GO" id="GO:0046677">
    <property type="term" value="P:response to antibiotic"/>
    <property type="evidence" value="ECO:0007669"/>
    <property type="project" value="UniProtKB-KW"/>
</dbReference>
<evidence type="ECO:0000256" key="2">
    <source>
        <dbReference type="ARBA" id="ARBA00022692"/>
    </source>
</evidence>
<dbReference type="RefSeq" id="WP_033367333.1">
    <property type="nucleotide sequence ID" value="NZ_CP073767.1"/>
</dbReference>
<sequence>MSTLALTNQTFRETRYWLLRYRRTWRGSIVISVVNPLLFLIAIGVGLGELVADPQALPGGTYLRFVVPGLLIAAAMQTTYVESAGPVFQSIRGRHNYQAAAATPMWPETIFYGHLVFIILRVAVTSLLFAVVAAAMGALDPLRGLLVVGCAVLVGCAFAPCVAAMAVRVRRLSTMVAILRFIVMPMYMLSGTFFPLGTVTPMLRWIAQATPLWHGVELARDAAVGTATPTGVAVHAGYLTAMTFAGLYFARRNFRRNLYV</sequence>
<dbReference type="PROSITE" id="PS51012">
    <property type="entry name" value="ABC_TM2"/>
    <property type="match status" value="1"/>
</dbReference>
<keyword evidence="6" id="KW-1003">Cell membrane</keyword>
<evidence type="ECO:0000313" key="9">
    <source>
        <dbReference type="Proteomes" id="UP001058003"/>
    </source>
</evidence>
<evidence type="ECO:0000313" key="8">
    <source>
        <dbReference type="EMBL" id="UWZ59075.1"/>
    </source>
</evidence>
<keyword evidence="5" id="KW-0046">Antibiotic resistance</keyword>
<feature type="domain" description="ABC transmembrane type-2" evidence="7">
    <location>
        <begin position="27"/>
        <end position="257"/>
    </location>
</feature>
<dbReference type="PANTHER" id="PTHR43229:SF2">
    <property type="entry name" value="NODULATION PROTEIN J"/>
    <property type="match status" value="1"/>
</dbReference>
<keyword evidence="6" id="KW-0813">Transport</keyword>
<evidence type="ECO:0000256" key="1">
    <source>
        <dbReference type="ARBA" id="ARBA00004141"/>
    </source>
</evidence>
<dbReference type="InterPro" id="IPR051784">
    <property type="entry name" value="Nod_factor_ABC_transporter"/>
</dbReference>
<evidence type="ECO:0000256" key="4">
    <source>
        <dbReference type="ARBA" id="ARBA00023136"/>
    </source>
</evidence>
<feature type="transmembrane region" description="Helical" evidence="6">
    <location>
        <begin position="178"/>
        <end position="196"/>
    </location>
</feature>
<dbReference type="InterPro" id="IPR013525">
    <property type="entry name" value="ABC2_TM"/>
</dbReference>
<dbReference type="Pfam" id="PF01061">
    <property type="entry name" value="ABC2_membrane"/>
    <property type="match status" value="1"/>
</dbReference>
<evidence type="ECO:0000256" key="3">
    <source>
        <dbReference type="ARBA" id="ARBA00022989"/>
    </source>
</evidence>
<dbReference type="InterPro" id="IPR000412">
    <property type="entry name" value="ABC_2_transport"/>
</dbReference>
<gene>
    <name evidence="8" type="ORF">Daura_24690</name>
</gene>